<feature type="chain" id="PRO_5004975403" evidence="2">
    <location>
        <begin position="17"/>
        <end position="947"/>
    </location>
</feature>
<evidence type="ECO:0000313" key="4">
    <source>
        <dbReference type="Proteomes" id="UP000023152"/>
    </source>
</evidence>
<keyword evidence="1" id="KW-1133">Transmembrane helix</keyword>
<protein>
    <submittedName>
        <fullName evidence="3">Uncharacterized protein</fullName>
    </submittedName>
</protein>
<feature type="signal peptide" evidence="2">
    <location>
        <begin position="1"/>
        <end position="16"/>
    </location>
</feature>
<organism evidence="3 4">
    <name type="scientific">Reticulomyxa filosa</name>
    <dbReference type="NCBI Taxonomy" id="46433"/>
    <lineage>
        <taxon>Eukaryota</taxon>
        <taxon>Sar</taxon>
        <taxon>Rhizaria</taxon>
        <taxon>Retaria</taxon>
        <taxon>Foraminifera</taxon>
        <taxon>Monothalamids</taxon>
        <taxon>Reticulomyxidae</taxon>
        <taxon>Reticulomyxa</taxon>
    </lineage>
</organism>
<dbReference type="Proteomes" id="UP000023152">
    <property type="component" value="Unassembled WGS sequence"/>
</dbReference>
<sequence length="947" mass="103402">MFLLVLIIALVSVVFCEDHVNKFSLTTADLPWTLYGAMVGYNSLTEKIVAIGGESGQSGSANTYYVELDITTVSAGKSGQTTVVQGSPANESQYTLLEHKNAVIEDSIYYLSVGSNMRNLTWEIFNLTTKTKQKKEAGMANVDIVGVTICSDEKTRIFVNILGDKGSNGDYYSQSLEYDVTTEKWTNITNETDGISYAYYGSCVWAEMTEELWLFGGQNYVTGEPLSTIWSISYVNKTLEERGDLAIARMASGAFVLQDSDESKRVLVVGGCLQATSDQKCGISVINSEVLDLNSKIVLGFGPRLNEPLAQFAGIARKNVLWLIGGTSNNDHQSRHMQYLDMSSVQWRQLVFDMTSVDTILVYNSTVVGMNNGSLASVAYQTTSLEDAIEKAIWLSTKNDHMYINFTTNWDMSNQRYHWFVGRDAHVQLGCINPTCTIFGNASVLVQLDVVDKSMDIFIELKDLIIVMLDHQTVSSTYGEIVSADLSSFSVSEINLTIILQYIDFDARSITTHPLYIVSTVGRSNVLILDHIIIRNAGNPFLILQGDPVPTNSPWAIQLSNIEVDSFFLSPVAIGNCTESVFCLINAASIVVNQWDIVDSVAAAALFVQNFGAMAIDKVVFFDVHMSNSPIVVNNGVQLLTDNVHCVDSISGQSGCIYVDTVTSISISRVLCSNSVGDLGACVFTTSFPLLISLITITDLRCESTSSPVYSGCFFSYVINTVTLNNITCDDAFGNSTSCAKLMFFKLAQINGLVATSSSISEFSYAPLHLYRGGTARLRNVVCDYMNGYTSGCVLSLFVTSLSTTNLTCTNTFGGQSGCIASQTIQGDITLNNLAGSTTLSNLICQNSTSVIAPCAYILNVEVMTISALTCNLTMGPGGCIFAAGIDFAFIYDSTAVDTFGIDFGAFYLVTTGVVTVQNALLKNKSHRRHRHQFWRWSSHQCSECYY</sequence>
<keyword evidence="1" id="KW-0812">Transmembrane</keyword>
<keyword evidence="2" id="KW-0732">Signal</keyword>
<evidence type="ECO:0000256" key="2">
    <source>
        <dbReference type="SAM" id="SignalP"/>
    </source>
</evidence>
<dbReference type="AlphaFoldDB" id="X6NA91"/>
<keyword evidence="4" id="KW-1185">Reference proteome</keyword>
<reference evidence="3 4" key="1">
    <citation type="journal article" date="2013" name="Curr. Biol.">
        <title>The Genome of the Foraminiferan Reticulomyxa filosa.</title>
        <authorList>
            <person name="Glockner G."/>
            <person name="Hulsmann N."/>
            <person name="Schleicher M."/>
            <person name="Noegel A.A."/>
            <person name="Eichinger L."/>
            <person name="Gallinger C."/>
            <person name="Pawlowski J."/>
            <person name="Sierra R."/>
            <person name="Euteneuer U."/>
            <person name="Pillet L."/>
            <person name="Moustafa A."/>
            <person name="Platzer M."/>
            <person name="Groth M."/>
            <person name="Szafranski K."/>
            <person name="Schliwa M."/>
        </authorList>
    </citation>
    <scope>NUCLEOTIDE SEQUENCE [LARGE SCALE GENOMIC DNA]</scope>
</reference>
<dbReference type="SUPFAM" id="SSF117281">
    <property type="entry name" value="Kelch motif"/>
    <property type="match status" value="1"/>
</dbReference>
<comment type="caution">
    <text evidence="3">The sequence shown here is derived from an EMBL/GenBank/DDBJ whole genome shotgun (WGS) entry which is preliminary data.</text>
</comment>
<evidence type="ECO:0000313" key="3">
    <source>
        <dbReference type="EMBL" id="ETO23215.1"/>
    </source>
</evidence>
<evidence type="ECO:0000256" key="1">
    <source>
        <dbReference type="SAM" id="Phobius"/>
    </source>
</evidence>
<proteinExistence type="predicted"/>
<accession>X6NA91</accession>
<keyword evidence="1" id="KW-0472">Membrane</keyword>
<dbReference type="Gene3D" id="2.120.10.80">
    <property type="entry name" value="Kelch-type beta propeller"/>
    <property type="match status" value="1"/>
</dbReference>
<feature type="transmembrane region" description="Helical" evidence="1">
    <location>
        <begin position="904"/>
        <end position="922"/>
    </location>
</feature>
<gene>
    <name evidence="3" type="ORF">RFI_13968</name>
</gene>
<dbReference type="InterPro" id="IPR015915">
    <property type="entry name" value="Kelch-typ_b-propeller"/>
</dbReference>
<name>X6NA91_RETFI</name>
<dbReference type="EMBL" id="ASPP01010108">
    <property type="protein sequence ID" value="ETO23215.1"/>
    <property type="molecule type" value="Genomic_DNA"/>
</dbReference>